<dbReference type="EMBL" id="CAJJDN010000065">
    <property type="protein sequence ID" value="CAD8095619.1"/>
    <property type="molecule type" value="Genomic_DNA"/>
</dbReference>
<organism evidence="1 2">
    <name type="scientific">Paramecium sonneborni</name>
    <dbReference type="NCBI Taxonomy" id="65129"/>
    <lineage>
        <taxon>Eukaryota</taxon>
        <taxon>Sar</taxon>
        <taxon>Alveolata</taxon>
        <taxon>Ciliophora</taxon>
        <taxon>Intramacronucleata</taxon>
        <taxon>Oligohymenophorea</taxon>
        <taxon>Peniculida</taxon>
        <taxon>Parameciidae</taxon>
        <taxon>Paramecium</taxon>
    </lineage>
</organism>
<comment type="caution">
    <text evidence="1">The sequence shown here is derived from an EMBL/GenBank/DDBJ whole genome shotgun (WGS) entry which is preliminary data.</text>
</comment>
<sequence>MTQKFIRTTKKQIKQKINSTTTYNNITYKTLSTLYLCFKKCYNLYAT</sequence>
<dbReference type="Proteomes" id="UP000692954">
    <property type="component" value="Unassembled WGS sequence"/>
</dbReference>
<evidence type="ECO:0000313" key="1">
    <source>
        <dbReference type="EMBL" id="CAD8095619.1"/>
    </source>
</evidence>
<accession>A0A8S1NWF7</accession>
<evidence type="ECO:0000313" key="2">
    <source>
        <dbReference type="Proteomes" id="UP000692954"/>
    </source>
</evidence>
<keyword evidence="2" id="KW-1185">Reference proteome</keyword>
<protein>
    <submittedName>
        <fullName evidence="1">Uncharacterized protein</fullName>
    </submittedName>
</protein>
<reference evidence="1" key="1">
    <citation type="submission" date="2021-01" db="EMBL/GenBank/DDBJ databases">
        <authorList>
            <consortium name="Genoscope - CEA"/>
            <person name="William W."/>
        </authorList>
    </citation>
    <scope>NUCLEOTIDE SEQUENCE</scope>
</reference>
<gene>
    <name evidence="1" type="ORF">PSON_ATCC_30995.1.T0650004</name>
</gene>
<name>A0A8S1NWF7_9CILI</name>
<dbReference type="AlphaFoldDB" id="A0A8S1NWF7"/>
<proteinExistence type="predicted"/>